<dbReference type="EMBL" id="JAUOZS010000001">
    <property type="protein sequence ID" value="MDT8901806.1"/>
    <property type="molecule type" value="Genomic_DNA"/>
</dbReference>
<evidence type="ECO:0000256" key="7">
    <source>
        <dbReference type="SAM" id="Phobius"/>
    </source>
</evidence>
<dbReference type="InterPro" id="IPR003004">
    <property type="entry name" value="GspF/PilC"/>
</dbReference>
<keyword evidence="4 7" id="KW-0812">Transmembrane</keyword>
<evidence type="ECO:0000256" key="6">
    <source>
        <dbReference type="ARBA" id="ARBA00023136"/>
    </source>
</evidence>
<evidence type="ECO:0000259" key="8">
    <source>
        <dbReference type="Pfam" id="PF00482"/>
    </source>
</evidence>
<evidence type="ECO:0000256" key="4">
    <source>
        <dbReference type="ARBA" id="ARBA00022692"/>
    </source>
</evidence>
<dbReference type="InterPro" id="IPR018076">
    <property type="entry name" value="T2SS_GspF_dom"/>
</dbReference>
<evidence type="ECO:0000256" key="2">
    <source>
        <dbReference type="ARBA" id="ARBA00005745"/>
    </source>
</evidence>
<comment type="subcellular location">
    <subcellularLocation>
        <location evidence="1">Cell membrane</location>
        <topology evidence="1">Multi-pass membrane protein</topology>
    </subcellularLocation>
</comment>
<comment type="caution">
    <text evidence="9">The sequence shown here is derived from an EMBL/GenBank/DDBJ whole genome shotgun (WGS) entry which is preliminary data.</text>
</comment>
<evidence type="ECO:0000256" key="5">
    <source>
        <dbReference type="ARBA" id="ARBA00022989"/>
    </source>
</evidence>
<dbReference type="RefSeq" id="WP_413780308.1">
    <property type="nucleotide sequence ID" value="NZ_JAUOZS010000001.1"/>
</dbReference>
<keyword evidence="6 7" id="KW-0472">Membrane</keyword>
<name>A0ABU3P148_9FIRM</name>
<accession>A0ABU3P148</accession>
<evidence type="ECO:0000313" key="10">
    <source>
        <dbReference type="Proteomes" id="UP001254848"/>
    </source>
</evidence>
<keyword evidence="3" id="KW-1003">Cell membrane</keyword>
<proteinExistence type="inferred from homology"/>
<feature type="domain" description="Type II secretion system protein GspF" evidence="8">
    <location>
        <begin position="275"/>
        <end position="397"/>
    </location>
</feature>
<keyword evidence="5 7" id="KW-1133">Transmembrane helix</keyword>
<feature type="domain" description="Type II secretion system protein GspF" evidence="8">
    <location>
        <begin position="72"/>
        <end position="195"/>
    </location>
</feature>
<reference evidence="9 10" key="1">
    <citation type="submission" date="2023-07" db="EMBL/GenBank/DDBJ databases">
        <title>The novel representative of Negativicutes class, Anaeroselena agilis gen. nov. sp. nov.</title>
        <authorList>
            <person name="Prokofeva M.I."/>
            <person name="Elcheninov A.G."/>
            <person name="Klyukina A."/>
            <person name="Kublanov I.V."/>
            <person name="Frolov E.N."/>
            <person name="Podosokorskaya O.A."/>
        </authorList>
    </citation>
    <scope>NUCLEOTIDE SEQUENCE [LARGE SCALE GENOMIC DNA]</scope>
    <source>
        <strain evidence="9 10">4137-cl</strain>
    </source>
</reference>
<feature type="transmembrane region" description="Helical" evidence="7">
    <location>
        <begin position="214"/>
        <end position="238"/>
    </location>
</feature>
<evidence type="ECO:0000313" key="9">
    <source>
        <dbReference type="EMBL" id="MDT8901806.1"/>
    </source>
</evidence>
<feature type="transmembrane region" description="Helical" evidence="7">
    <location>
        <begin position="172"/>
        <end position="194"/>
    </location>
</feature>
<sequence>MSKTFAYRAKDRTGQLFTGSVVAENEAAVAAYIRNQGYFVTQIRPAAEKGDSVLRGLADIFNPVGVKDLAVFCRQFATMVDAGLSLTVSLGVMVDQTHNSRLKAAAKDLLVKVQEGETLSRAMQGHPGVFPAVTVSMVEAGEVGGVLDVVLDRLATHFEKESKLTANVKSALTYPAVIMTFAAAAIIFILIFVLPRFVQLFATMNVALPVPTRALVAFSALLQQYGILLAALLAAIAYGMRLYFRQPRGQRLFDQLMLHVPVMGGLWRKIAVARFSRTLSTLLRGGVPIIAALEVVKKTTGNRLMARAITAAQEGVSEGLGLAATLGTARVFPLMVVQMAAVGEETGEVDKMLEKVADFYENDVDDTVSRLSALLGPILIGTLGVVIGAIIIAILMPLFDVISGIGNVKM</sequence>
<keyword evidence="10" id="KW-1185">Reference proteome</keyword>
<dbReference type="Pfam" id="PF00482">
    <property type="entry name" value="T2SSF"/>
    <property type="match status" value="2"/>
</dbReference>
<comment type="similarity">
    <text evidence="2">Belongs to the GSP F family.</text>
</comment>
<organism evidence="9 10">
    <name type="scientific">Anaeroselena agilis</name>
    <dbReference type="NCBI Taxonomy" id="3063788"/>
    <lineage>
        <taxon>Bacteria</taxon>
        <taxon>Bacillati</taxon>
        <taxon>Bacillota</taxon>
        <taxon>Negativicutes</taxon>
        <taxon>Acetonemataceae</taxon>
        <taxon>Anaeroselena</taxon>
    </lineage>
</organism>
<dbReference type="Gene3D" id="1.20.81.30">
    <property type="entry name" value="Type II secretion system (T2SS), domain F"/>
    <property type="match status" value="2"/>
</dbReference>
<dbReference type="InterPro" id="IPR042094">
    <property type="entry name" value="T2SS_GspF_sf"/>
</dbReference>
<gene>
    <name evidence="9" type="ORF">Q4T40_11165</name>
</gene>
<dbReference type="PANTHER" id="PTHR30012:SF0">
    <property type="entry name" value="TYPE II SECRETION SYSTEM PROTEIN F-RELATED"/>
    <property type="match status" value="1"/>
</dbReference>
<dbReference type="Proteomes" id="UP001254848">
    <property type="component" value="Unassembled WGS sequence"/>
</dbReference>
<evidence type="ECO:0000256" key="1">
    <source>
        <dbReference type="ARBA" id="ARBA00004651"/>
    </source>
</evidence>
<feature type="transmembrane region" description="Helical" evidence="7">
    <location>
        <begin position="378"/>
        <end position="399"/>
    </location>
</feature>
<dbReference type="PRINTS" id="PR00812">
    <property type="entry name" value="BCTERIALGSPF"/>
</dbReference>
<protein>
    <submittedName>
        <fullName evidence="9">Type II secretion system F family protein</fullName>
    </submittedName>
</protein>
<dbReference type="PANTHER" id="PTHR30012">
    <property type="entry name" value="GENERAL SECRETION PATHWAY PROTEIN"/>
    <property type="match status" value="1"/>
</dbReference>
<evidence type="ECO:0000256" key="3">
    <source>
        <dbReference type="ARBA" id="ARBA00022475"/>
    </source>
</evidence>